<protein>
    <recommendedName>
        <fullName evidence="3">DNA polymerase I</fullName>
        <ecNumber evidence="2">2.7.7.7</ecNumber>
    </recommendedName>
</protein>
<comment type="similarity">
    <text evidence="1">Belongs to the DNA polymerase type-A family.</text>
</comment>
<dbReference type="EC" id="2.7.7.7" evidence="2"/>
<keyword evidence="4" id="KW-0235">DNA replication</keyword>
<dbReference type="CDD" id="cd06139">
    <property type="entry name" value="DNA_polA_I_Ecoli_like_exo"/>
    <property type="match status" value="1"/>
</dbReference>
<evidence type="ECO:0000256" key="4">
    <source>
        <dbReference type="ARBA" id="ARBA00022705"/>
    </source>
</evidence>
<dbReference type="SUPFAM" id="SSF53098">
    <property type="entry name" value="Ribonuclease H-like"/>
    <property type="match status" value="1"/>
</dbReference>
<evidence type="ECO:0000313" key="9">
    <source>
        <dbReference type="Proteomes" id="UP001341136"/>
    </source>
</evidence>
<dbReference type="PANTHER" id="PTHR10133:SF27">
    <property type="entry name" value="DNA POLYMERASE NU"/>
    <property type="match status" value="1"/>
</dbReference>
<dbReference type="Gene3D" id="1.10.150.20">
    <property type="entry name" value="5' to 3' exonuclease, C-terminal subdomain"/>
    <property type="match status" value="1"/>
</dbReference>
<dbReference type="InterPro" id="IPR002562">
    <property type="entry name" value="3'-5'_exonuclease_dom"/>
</dbReference>
<feature type="domain" description="3'-5' exonuclease" evidence="6">
    <location>
        <begin position="118"/>
        <end position="305"/>
    </location>
</feature>
<organism evidence="8 9">
    <name type="scientific">Shouchella rhizosphaerae</name>
    <dbReference type="NCBI Taxonomy" id="866786"/>
    <lineage>
        <taxon>Bacteria</taxon>
        <taxon>Bacillati</taxon>
        <taxon>Bacillota</taxon>
        <taxon>Bacilli</taxon>
        <taxon>Bacillales</taxon>
        <taxon>Bacillaceae</taxon>
        <taxon>Shouchella</taxon>
    </lineage>
</organism>
<dbReference type="PANTHER" id="PTHR10133">
    <property type="entry name" value="DNA POLYMERASE I"/>
    <property type="match status" value="1"/>
</dbReference>
<evidence type="ECO:0000256" key="1">
    <source>
        <dbReference type="ARBA" id="ARBA00007705"/>
    </source>
</evidence>
<dbReference type="InterPro" id="IPR043502">
    <property type="entry name" value="DNA/RNA_pol_sf"/>
</dbReference>
<dbReference type="Gene3D" id="1.20.1060.10">
    <property type="entry name" value="Taq DNA Polymerase, Chain T, domain 4"/>
    <property type="match status" value="1"/>
</dbReference>
<evidence type="ECO:0000313" key="8">
    <source>
        <dbReference type="EMBL" id="WWA30362.1"/>
    </source>
</evidence>
<dbReference type="SMART" id="SM00474">
    <property type="entry name" value="35EXOc"/>
    <property type="match status" value="1"/>
</dbReference>
<dbReference type="EMBL" id="CP144921">
    <property type="protein sequence ID" value="WWA30362.1"/>
    <property type="molecule type" value="Genomic_DNA"/>
</dbReference>
<dbReference type="InterPro" id="IPR001098">
    <property type="entry name" value="DNA-dir_DNA_pol_A_palm_dom"/>
</dbReference>
<feature type="domain" description="DNA-directed DNA polymerase family A palm" evidence="7">
    <location>
        <begin position="467"/>
        <end position="670"/>
    </location>
</feature>
<evidence type="ECO:0000256" key="5">
    <source>
        <dbReference type="ARBA" id="ARBA00049244"/>
    </source>
</evidence>
<evidence type="ECO:0000256" key="3">
    <source>
        <dbReference type="ARBA" id="ARBA00020311"/>
    </source>
</evidence>
<dbReference type="InterPro" id="IPR002298">
    <property type="entry name" value="DNA_polymerase_A"/>
</dbReference>
<dbReference type="RefSeq" id="WP_338465119.1">
    <property type="nucleotide sequence ID" value="NZ_CP144921.1"/>
</dbReference>
<sequence length="716" mass="80600">MVPIAKLRLNIDKPTSAAPNERVKSAVQARKAAETIDEAWARILSNDKLAAADRRKLDEVKAAMDAGVIGRDPRDAVTKAGRPKAFSKAEALRLYPGLLEKKRADMLAKMVAETPDNYWLITTKAGLDEFLALLAAEDEIVFDVETTGVDIFNDYIVGHVISAVKADVHAYIPTKHVTEAAQLDHDYVTERLKPYYEDGQLGKIAHNAKFDIHMLAREGVTLRGLTWDTQVAMHVLNENERAQGGNYQLKSLVTKYLKIPSYTYGDLFGSKGFHEVGDLTQALAYAAKDGDVTLKLRNFQKAHLEKIDLLSYYNEVENPVIDVTIEMESAGFVLDREKAAELGDELRQELDEISANLTEEFGDVNLNSPAQLSKLFFEELKLDRHLPKGYKLSTDVKTLKLLAPHHSGIKLLLEYREKSKLLGTYIDALPSLVQADGRVHGTFQQDGTVTGRYASKSPNLQNQPVYARKLFVAPPGQVILSGDFSQQEPRFLTHFTQEPVLLDAYRSGKDLYSTAASELFKLPIEECGDGSKPRKMMKTGILAVMYGVGPKTLAEQLDISEKEARDFVENFYETYPRVKAWIDSNEQFAKKYGYVKMLYGRKRRLPEAKSRDRFVQFRAMRQATNAIIQGSAAIQTKKTMIELQRLCRAKGWQMAFSVHDEIGVYANEDLTIEDVRDFEAVFLNTVKLSVPNKTDVEVSRRWGEGRSIEEWFNLLA</sequence>
<dbReference type="Gene3D" id="3.30.420.10">
    <property type="entry name" value="Ribonuclease H-like superfamily/Ribonuclease H"/>
    <property type="match status" value="1"/>
</dbReference>
<keyword evidence="9" id="KW-1185">Reference proteome</keyword>
<dbReference type="Gene3D" id="3.30.70.370">
    <property type="match status" value="1"/>
</dbReference>
<name>A0ABZ2CT76_9BACI</name>
<gene>
    <name evidence="8" type="ORF">V5G21_00775</name>
</gene>
<dbReference type="InterPro" id="IPR036397">
    <property type="entry name" value="RNaseH_sf"/>
</dbReference>
<dbReference type="SUPFAM" id="SSF56672">
    <property type="entry name" value="DNA/RNA polymerases"/>
    <property type="match status" value="1"/>
</dbReference>
<dbReference type="PRINTS" id="PR00868">
    <property type="entry name" value="DNAPOLI"/>
</dbReference>
<evidence type="ECO:0000259" key="6">
    <source>
        <dbReference type="SMART" id="SM00474"/>
    </source>
</evidence>
<dbReference type="InterPro" id="IPR012337">
    <property type="entry name" value="RNaseH-like_sf"/>
</dbReference>
<dbReference type="Pfam" id="PF00476">
    <property type="entry name" value="DNA_pol_A"/>
    <property type="match status" value="1"/>
</dbReference>
<reference evidence="8 9" key="1">
    <citation type="submission" date="2024-01" db="EMBL/GenBank/DDBJ databases">
        <title>Culturomics analysis of mouse respiratory tract.</title>
        <authorList>
            <person name="Phillips A.M."/>
            <person name="Collette N.M."/>
            <person name="Mageeney C.M."/>
            <person name="Sinha A."/>
            <person name="Hern K.E."/>
            <person name="Arkin A.P."/>
            <person name="Williams K.P."/>
            <person name="Branda S."/>
        </authorList>
    </citation>
    <scope>NUCLEOTIDE SEQUENCE [LARGE SCALE GENOMIC DNA]</scope>
    <source>
        <strain evidence="8 9">CP20</strain>
    </source>
</reference>
<evidence type="ECO:0000259" key="7">
    <source>
        <dbReference type="SMART" id="SM00482"/>
    </source>
</evidence>
<dbReference type="Proteomes" id="UP001341136">
    <property type="component" value="Chromosome"/>
</dbReference>
<dbReference type="SMART" id="SM00482">
    <property type="entry name" value="POLAc"/>
    <property type="match status" value="1"/>
</dbReference>
<dbReference type="Pfam" id="PF01612">
    <property type="entry name" value="DNA_pol_A_exo1"/>
    <property type="match status" value="1"/>
</dbReference>
<accession>A0ABZ2CT76</accession>
<comment type="catalytic activity">
    <reaction evidence="5">
        <text>DNA(n) + a 2'-deoxyribonucleoside 5'-triphosphate = DNA(n+1) + diphosphate</text>
        <dbReference type="Rhea" id="RHEA:22508"/>
        <dbReference type="Rhea" id="RHEA-COMP:17339"/>
        <dbReference type="Rhea" id="RHEA-COMP:17340"/>
        <dbReference type="ChEBI" id="CHEBI:33019"/>
        <dbReference type="ChEBI" id="CHEBI:61560"/>
        <dbReference type="ChEBI" id="CHEBI:173112"/>
        <dbReference type="EC" id="2.7.7.7"/>
    </reaction>
</comment>
<proteinExistence type="inferred from homology"/>
<evidence type="ECO:0000256" key="2">
    <source>
        <dbReference type="ARBA" id="ARBA00012417"/>
    </source>
</evidence>